<feature type="non-terminal residue" evidence="1">
    <location>
        <position position="1"/>
    </location>
</feature>
<accession>A0ACC3LPA2</accession>
<name>A0ACC3LPA2_EUCGR</name>
<gene>
    <name evidence="1" type="ORF">EUGRSUZ_B00894</name>
</gene>
<sequence>ALSRNYINGSLPTSLTQIPLTILLLEDNLLEGALEPNIGNLSHLRRLRIDGSTLSGKILDFIGNWTKIRRLNMQGTSMEGPIPSSISLLTNLTELRISDLKGPSSNFPDLQGMNMMKILIIRNCLLTGSIPDYIGEWTWLRILDLSVNRLTGQVPDKIGDALDYMFLTNNSLTGAVPTWVTSRKQYLLWCLEKDLPCSAKAQYSSLFINCGGNKTIIDGNQYEEDTRLNGPSFFSTSSFWPEQWASSTTGVYMGNDDNDYTAEYPYIMNVNGTGLYQTARLSPWSIRYYGLCMMKGRYKVRLHFAELQFPDDETYNSLGKRIFDVSIQGNQVLKDFNIAEEAGGVGTRIDKDFDDIYVTGSTLEIHLYWSGKGTTAIPDRGIYGPLICGIAVTPIGGSTGLSVGAITGIVVALVVLLVLIILVLWLRGFLDFRDIEDRELHGLDIQIGHFTLRQIKAATGNFNSVNKIGEGGFGPVYKLSSRSKQGNREFLNEIGMISALQHPNLVKLYGCCIEGNQLLLVYEYLENNSLARALFGRDDQQIELDWATRKKICLGIARGLAYLHQESRLKIVHRDIKAANVLLDKELNAKISDFGLAKLNEEDNTHISTRIAGTIGYMAPEYALRGHLTDKADVYSFGVVALETAHGLQKQGHVLELMDPRLGSYYSEEEAMGILNLALLCTNPTPTLRPPMSSVVSMLEGKSPLPAQIIKCTATNPDPRFRAFESLANDSQTNVSTFSEDNDQVQGSMSIPGPGIDSSAYFTSKDESHSSEITLLSAS</sequence>
<dbReference type="EMBL" id="CM064436">
    <property type="protein sequence ID" value="KAK3440636.1"/>
    <property type="molecule type" value="Genomic_DNA"/>
</dbReference>
<proteinExistence type="predicted"/>
<dbReference type="Proteomes" id="UP000030711">
    <property type="component" value="Chromosome 2"/>
</dbReference>
<evidence type="ECO:0000313" key="1">
    <source>
        <dbReference type="EMBL" id="KAK3440636.1"/>
    </source>
</evidence>
<comment type="caution">
    <text evidence="1">The sequence shown here is derived from an EMBL/GenBank/DDBJ whole genome shotgun (WGS) entry which is preliminary data.</text>
</comment>
<reference evidence="1 2" key="1">
    <citation type="journal article" date="2014" name="Nature">
        <title>The genome of Eucalyptus grandis.</title>
        <authorList>
            <person name="Myburg A.A."/>
            <person name="Grattapaglia D."/>
            <person name="Tuskan G.A."/>
            <person name="Hellsten U."/>
            <person name="Hayes R.D."/>
            <person name="Grimwood J."/>
            <person name="Jenkins J."/>
            <person name="Lindquist E."/>
            <person name="Tice H."/>
            <person name="Bauer D."/>
            <person name="Goodstein D.M."/>
            <person name="Dubchak I."/>
            <person name="Poliakov A."/>
            <person name="Mizrachi E."/>
            <person name="Kullan A.R."/>
            <person name="Hussey S.G."/>
            <person name="Pinard D."/>
            <person name="van der Merwe K."/>
            <person name="Singh P."/>
            <person name="van Jaarsveld I."/>
            <person name="Silva-Junior O.B."/>
            <person name="Togawa R.C."/>
            <person name="Pappas M.R."/>
            <person name="Faria D.A."/>
            <person name="Sansaloni C.P."/>
            <person name="Petroli C.D."/>
            <person name="Yang X."/>
            <person name="Ranjan P."/>
            <person name="Tschaplinski T.J."/>
            <person name="Ye C.Y."/>
            <person name="Li T."/>
            <person name="Sterck L."/>
            <person name="Vanneste K."/>
            <person name="Murat F."/>
            <person name="Soler M."/>
            <person name="Clemente H.S."/>
            <person name="Saidi N."/>
            <person name="Cassan-Wang H."/>
            <person name="Dunand C."/>
            <person name="Hefer C.A."/>
            <person name="Bornberg-Bauer E."/>
            <person name="Kersting A.R."/>
            <person name="Vining K."/>
            <person name="Amarasinghe V."/>
            <person name="Ranik M."/>
            <person name="Naithani S."/>
            <person name="Elser J."/>
            <person name="Boyd A.E."/>
            <person name="Liston A."/>
            <person name="Spatafora J.W."/>
            <person name="Dharmwardhana P."/>
            <person name="Raja R."/>
            <person name="Sullivan C."/>
            <person name="Romanel E."/>
            <person name="Alves-Ferreira M."/>
            <person name="Kulheim C."/>
            <person name="Foley W."/>
            <person name="Carocha V."/>
            <person name="Paiva J."/>
            <person name="Kudrna D."/>
            <person name="Brommonschenkel S.H."/>
            <person name="Pasquali G."/>
            <person name="Byrne M."/>
            <person name="Rigault P."/>
            <person name="Tibbits J."/>
            <person name="Spokevicius A."/>
            <person name="Jones R.C."/>
            <person name="Steane D.A."/>
            <person name="Vaillancourt R.E."/>
            <person name="Potts B.M."/>
            <person name="Joubert F."/>
            <person name="Barry K."/>
            <person name="Pappas G.J."/>
            <person name="Strauss S.H."/>
            <person name="Jaiswal P."/>
            <person name="Grima-Pettenati J."/>
            <person name="Salse J."/>
            <person name="Van de Peer Y."/>
            <person name="Rokhsar D.S."/>
            <person name="Schmutz J."/>
        </authorList>
    </citation>
    <scope>NUCLEOTIDE SEQUENCE [LARGE SCALE GENOMIC DNA]</scope>
    <source>
        <strain evidence="2">cv. BRASUZ1</strain>
        <tissue evidence="1">Leaf extractions</tissue>
    </source>
</reference>
<organism evidence="1 2">
    <name type="scientific">Eucalyptus grandis</name>
    <name type="common">Flooded gum</name>
    <dbReference type="NCBI Taxonomy" id="71139"/>
    <lineage>
        <taxon>Eukaryota</taxon>
        <taxon>Viridiplantae</taxon>
        <taxon>Streptophyta</taxon>
        <taxon>Embryophyta</taxon>
        <taxon>Tracheophyta</taxon>
        <taxon>Spermatophyta</taxon>
        <taxon>Magnoliopsida</taxon>
        <taxon>eudicotyledons</taxon>
        <taxon>Gunneridae</taxon>
        <taxon>Pentapetalae</taxon>
        <taxon>rosids</taxon>
        <taxon>malvids</taxon>
        <taxon>Myrtales</taxon>
        <taxon>Myrtaceae</taxon>
        <taxon>Myrtoideae</taxon>
        <taxon>Eucalypteae</taxon>
        <taxon>Eucalyptus</taxon>
    </lineage>
</organism>
<keyword evidence="2" id="KW-1185">Reference proteome</keyword>
<evidence type="ECO:0000313" key="2">
    <source>
        <dbReference type="Proteomes" id="UP000030711"/>
    </source>
</evidence>
<protein>
    <submittedName>
        <fullName evidence="1">Uncharacterized protein</fullName>
    </submittedName>
</protein>